<evidence type="ECO:0000256" key="2">
    <source>
        <dbReference type="ARBA" id="ARBA00022692"/>
    </source>
</evidence>
<accession>A0A1W5CU54</accession>
<dbReference type="Gene3D" id="3.30.710.10">
    <property type="entry name" value="Potassium Channel Kv1.1, Chain A"/>
    <property type="match status" value="1"/>
</dbReference>
<reference evidence="8" key="1">
    <citation type="submission" date="2017-03" db="EMBL/GenBank/DDBJ databases">
        <authorList>
            <person name="Sharma R."/>
            <person name="Thines M."/>
        </authorList>
    </citation>
    <scope>NUCLEOTIDE SEQUENCE [LARGE SCALE GENOMIC DNA]</scope>
</reference>
<proteinExistence type="predicted"/>
<dbReference type="GO" id="GO:0016020">
    <property type="term" value="C:membrane"/>
    <property type="evidence" value="ECO:0007669"/>
    <property type="project" value="UniProtKB-SubCell"/>
</dbReference>
<keyword evidence="4" id="KW-0472">Membrane</keyword>
<feature type="compositionally biased region" description="Low complexity" evidence="5">
    <location>
        <begin position="456"/>
        <end position="467"/>
    </location>
</feature>
<evidence type="ECO:0000313" key="7">
    <source>
        <dbReference type="EMBL" id="SLM34322.1"/>
    </source>
</evidence>
<keyword evidence="8" id="KW-1185">Reference proteome</keyword>
<keyword evidence="2" id="KW-0812">Transmembrane</keyword>
<dbReference type="PANTHER" id="PTHR15407">
    <property type="entry name" value="FUKUTIN-RELATED"/>
    <property type="match status" value="1"/>
</dbReference>
<dbReference type="GO" id="GO:0009100">
    <property type="term" value="P:glycoprotein metabolic process"/>
    <property type="evidence" value="ECO:0007669"/>
    <property type="project" value="UniProtKB-ARBA"/>
</dbReference>
<feature type="region of interest" description="Disordered" evidence="5">
    <location>
        <begin position="447"/>
        <end position="477"/>
    </location>
</feature>
<dbReference type="InterPro" id="IPR007074">
    <property type="entry name" value="LicD/FKTN/FKRP_NTP_transf"/>
</dbReference>
<dbReference type="InterPro" id="IPR011333">
    <property type="entry name" value="SKP1/BTB/POZ_sf"/>
</dbReference>
<evidence type="ECO:0000256" key="3">
    <source>
        <dbReference type="ARBA" id="ARBA00022989"/>
    </source>
</evidence>
<dbReference type="PANTHER" id="PTHR15407:SF28">
    <property type="entry name" value="RIBITOL-5-PHOSPHATE TRANSFERASE FKTN"/>
    <property type="match status" value="1"/>
</dbReference>
<evidence type="ECO:0000259" key="6">
    <source>
        <dbReference type="PROSITE" id="PS50097"/>
    </source>
</evidence>
<dbReference type="InterPro" id="IPR000210">
    <property type="entry name" value="BTB/POZ_dom"/>
</dbReference>
<dbReference type="SUPFAM" id="SSF54695">
    <property type="entry name" value="POZ domain"/>
    <property type="match status" value="1"/>
</dbReference>
<dbReference type="EMBL" id="FWEW01000274">
    <property type="protein sequence ID" value="SLM34322.1"/>
    <property type="molecule type" value="Genomic_DNA"/>
</dbReference>
<dbReference type="Pfam" id="PF00651">
    <property type="entry name" value="BTB"/>
    <property type="match status" value="1"/>
</dbReference>
<evidence type="ECO:0000256" key="5">
    <source>
        <dbReference type="SAM" id="MobiDB-lite"/>
    </source>
</evidence>
<comment type="subcellular location">
    <subcellularLocation>
        <location evidence="1">Membrane</location>
        <topology evidence="1">Single-pass membrane protein</topology>
    </subcellularLocation>
</comment>
<dbReference type="Proteomes" id="UP000192927">
    <property type="component" value="Unassembled WGS sequence"/>
</dbReference>
<evidence type="ECO:0000256" key="1">
    <source>
        <dbReference type="ARBA" id="ARBA00004167"/>
    </source>
</evidence>
<evidence type="ECO:0000256" key="4">
    <source>
        <dbReference type="ARBA" id="ARBA00023136"/>
    </source>
</evidence>
<dbReference type="AlphaFoldDB" id="A0A1W5CU54"/>
<sequence>MANDKGEKPLHELLSNSMVDLYIGPEATHWILHEKLLCHYSHFFRQTFYGSNKSSQTKDFGLPDMDDEPFELFVGWLYSRALRYPEEERAIGPLLDLYLMSEKFEIAKLGEDVVETVRAFYHNNETYPGLRRVQYVYANTDEDSPMREMMVGAVARYLTLAESIPAHWEKALKKNGQLAVDIIRSIQEWHLESRTVPDARDLDGAEEAEAIANRKKYFHEPGTNDILGHYDTRFFDGAVSYEEKGNTQYHMIRAYLSTFQDLGLETWIAHGTLLGWWWNSQILPWDWDIDTQVSGATLEYMARNLNRTTHRYTSQEHGVSRHYLLDVNPAAVERERGDGYNIIDARWIDVRNGLYIDITGLSETHPDLQPGTLSCKNYHRYRTTELFPLRESIFEGVPAKIPYAYDTILTDEYSVEALVTVDFHGHRWDPTMKQWIKYKEMEDKEHSNILGATVPSGSARSRTSESSLSHESDASSL</sequence>
<dbReference type="Pfam" id="PF04991">
    <property type="entry name" value="LicD"/>
    <property type="match status" value="2"/>
</dbReference>
<name>A0A1W5CU54_9LECA</name>
<evidence type="ECO:0000313" key="8">
    <source>
        <dbReference type="Proteomes" id="UP000192927"/>
    </source>
</evidence>
<keyword evidence="3" id="KW-1133">Transmembrane helix</keyword>
<dbReference type="PROSITE" id="PS50097">
    <property type="entry name" value="BTB"/>
    <property type="match status" value="1"/>
</dbReference>
<organism evidence="7 8">
    <name type="scientific">Lasallia pustulata</name>
    <dbReference type="NCBI Taxonomy" id="136370"/>
    <lineage>
        <taxon>Eukaryota</taxon>
        <taxon>Fungi</taxon>
        <taxon>Dikarya</taxon>
        <taxon>Ascomycota</taxon>
        <taxon>Pezizomycotina</taxon>
        <taxon>Lecanoromycetes</taxon>
        <taxon>OSLEUM clade</taxon>
        <taxon>Umbilicariomycetidae</taxon>
        <taxon>Umbilicariales</taxon>
        <taxon>Umbilicariaceae</taxon>
        <taxon>Lasallia</taxon>
    </lineage>
</organism>
<feature type="compositionally biased region" description="Basic and acidic residues" evidence="5">
    <location>
        <begin position="468"/>
        <end position="477"/>
    </location>
</feature>
<protein>
    <submittedName>
        <fullName evidence="7">LicD</fullName>
    </submittedName>
</protein>
<feature type="domain" description="BTB" evidence="6">
    <location>
        <begin position="19"/>
        <end position="86"/>
    </location>
</feature>
<dbReference type="InterPro" id="IPR009644">
    <property type="entry name" value="FKTN/MNN4/W02B3.4-1"/>
</dbReference>